<feature type="transmembrane region" description="Helical" evidence="1">
    <location>
        <begin position="157"/>
        <end position="179"/>
    </location>
</feature>
<reference evidence="2 3" key="1">
    <citation type="journal article" date="2016" name="Nat. Commun.">
        <title>Thousands of microbial genomes shed light on interconnected biogeochemical processes in an aquifer system.</title>
        <authorList>
            <person name="Anantharaman K."/>
            <person name="Brown C.T."/>
            <person name="Hug L.A."/>
            <person name="Sharon I."/>
            <person name="Castelle C.J."/>
            <person name="Probst A.J."/>
            <person name="Thomas B.C."/>
            <person name="Singh A."/>
            <person name="Wilkins M.J."/>
            <person name="Karaoz U."/>
            <person name="Brodie E.L."/>
            <person name="Williams K.H."/>
            <person name="Hubbard S.S."/>
            <person name="Banfield J.F."/>
        </authorList>
    </citation>
    <scope>NUCLEOTIDE SEQUENCE [LARGE SCALE GENOMIC DNA]</scope>
</reference>
<evidence type="ECO:0000256" key="1">
    <source>
        <dbReference type="SAM" id="Phobius"/>
    </source>
</evidence>
<evidence type="ECO:0008006" key="4">
    <source>
        <dbReference type="Google" id="ProtNLM"/>
    </source>
</evidence>
<evidence type="ECO:0000313" key="2">
    <source>
        <dbReference type="EMBL" id="OGD79715.1"/>
    </source>
</evidence>
<accession>A0A1F5FJ91</accession>
<proteinExistence type="predicted"/>
<dbReference type="STRING" id="1817816.A2Y64_06305"/>
<evidence type="ECO:0000313" key="3">
    <source>
        <dbReference type="Proteomes" id="UP000177187"/>
    </source>
</evidence>
<dbReference type="Proteomes" id="UP000177187">
    <property type="component" value="Unassembled WGS sequence"/>
</dbReference>
<feature type="transmembrane region" description="Helical" evidence="1">
    <location>
        <begin position="130"/>
        <end position="150"/>
    </location>
</feature>
<dbReference type="AlphaFoldDB" id="A0A1F5FJ91"/>
<sequence>MSDEVKAAGTARRRSRMGLIGAFIAQAFKAKMDYRADFWTGNLFMAFMMASQILFIFLVFGQVHEVRGWTLWQVMLVYGVSSSTMALAQLVSHHVAEVGEHIRGGTFDSLLIRPIPPLVHLFIREVNDHWLVTLVGRLGITALAFVNCGVADVWWNWPVLVGFLAAGSAIIVAINVVFAGLSFRVLQVETLYWFFIGEFYNLSYYPLTIYGGWIQGLLTWVFPLAWVSIVPASWFLQKGGAFQMLAWWLPAVLVFFVALAWVLWRTGIRRYESTGS</sequence>
<feature type="transmembrane region" description="Helical" evidence="1">
    <location>
        <begin position="242"/>
        <end position="264"/>
    </location>
</feature>
<gene>
    <name evidence="2" type="ORF">A2Y64_06305</name>
</gene>
<keyword evidence="1" id="KW-0812">Transmembrane</keyword>
<dbReference type="PANTHER" id="PTHR36833:SF1">
    <property type="entry name" value="INTEGRAL MEMBRANE TRANSPORT PROTEIN"/>
    <property type="match status" value="1"/>
</dbReference>
<feature type="transmembrane region" description="Helical" evidence="1">
    <location>
        <begin position="72"/>
        <end position="91"/>
    </location>
</feature>
<keyword evidence="1" id="KW-0472">Membrane</keyword>
<dbReference type="PANTHER" id="PTHR36833">
    <property type="entry name" value="SLR0610 PROTEIN-RELATED"/>
    <property type="match status" value="1"/>
</dbReference>
<organism evidence="2 3">
    <name type="scientific">Candidatus Coatesbacteria bacterium RBG_13_66_14</name>
    <dbReference type="NCBI Taxonomy" id="1817816"/>
    <lineage>
        <taxon>Bacteria</taxon>
        <taxon>Candidatus Coatesiibacteriota</taxon>
    </lineage>
</organism>
<name>A0A1F5FJ91_9BACT</name>
<comment type="caution">
    <text evidence="2">The sequence shown here is derived from an EMBL/GenBank/DDBJ whole genome shotgun (WGS) entry which is preliminary data.</text>
</comment>
<keyword evidence="1" id="KW-1133">Transmembrane helix</keyword>
<dbReference type="Pfam" id="PF06182">
    <property type="entry name" value="ABC2_membrane_6"/>
    <property type="match status" value="1"/>
</dbReference>
<protein>
    <recommendedName>
        <fullName evidence="4">ABC transporter permease</fullName>
    </recommendedName>
</protein>
<feature type="transmembrane region" description="Helical" evidence="1">
    <location>
        <begin position="39"/>
        <end position="60"/>
    </location>
</feature>
<dbReference type="EMBL" id="MFAF01000002">
    <property type="protein sequence ID" value="OGD79715.1"/>
    <property type="molecule type" value="Genomic_DNA"/>
</dbReference>
<dbReference type="InterPro" id="IPR010390">
    <property type="entry name" value="ABC-2_transporter-like"/>
</dbReference>